<dbReference type="CDD" id="cd00261">
    <property type="entry name" value="AAI_SS"/>
    <property type="match status" value="1"/>
</dbReference>
<dbReference type="PROSITE" id="PS00426">
    <property type="entry name" value="CEREAL_TRYP_AMYL_INH"/>
    <property type="match status" value="1"/>
</dbReference>
<dbReference type="Gene3D" id="1.10.110.10">
    <property type="entry name" value="Plant lipid-transfer and hydrophobic proteins"/>
    <property type="match status" value="1"/>
</dbReference>
<dbReference type="InterPro" id="IPR006106">
    <property type="entry name" value="Allergen/soft/tryp_amyl_inhib"/>
</dbReference>
<dbReference type="Proteomes" id="UP001231189">
    <property type="component" value="Unassembled WGS sequence"/>
</dbReference>
<reference evidence="6" key="1">
    <citation type="submission" date="2023-07" db="EMBL/GenBank/DDBJ databases">
        <title>A chromosome-level genome assembly of Lolium multiflorum.</title>
        <authorList>
            <person name="Chen Y."/>
            <person name="Copetti D."/>
            <person name="Kolliker R."/>
            <person name="Studer B."/>
        </authorList>
    </citation>
    <scope>NUCLEOTIDE SEQUENCE</scope>
    <source>
        <strain evidence="6">02402/16</strain>
        <tissue evidence="6">Leaf</tissue>
    </source>
</reference>
<keyword evidence="4" id="KW-0732">Signal</keyword>
<sequence>MASKQLILPALLLIILAGVSLAVEADYDYNDCRVGKSIPYNPLPGCREYITRRCGVRDEHLVPGQLKQRCCRELSDLPQNCRCDALNILALGVITEEGARVGGMQAVPGCDKERIPFMASSLTAYRECNLQNPVGQGEDCVIFRGGIS</sequence>
<dbReference type="PANTHER" id="PTHR34481">
    <property type="entry name" value="TRYPSIN/FACTOR XIIA INHIBITOR-RELATED"/>
    <property type="match status" value="1"/>
</dbReference>
<dbReference type="PRINTS" id="PR00808">
    <property type="entry name" value="AMLASEINHBTR"/>
</dbReference>
<dbReference type="InterPro" id="IPR036312">
    <property type="entry name" value="Bifun_inhib/LTP/seed_sf"/>
</dbReference>
<comment type="caution">
    <text evidence="6">The sequence shown here is derived from an EMBL/GenBank/DDBJ whole genome shotgun (WGS) entry which is preliminary data.</text>
</comment>
<evidence type="ECO:0000256" key="1">
    <source>
        <dbReference type="ARBA" id="ARBA00004613"/>
    </source>
</evidence>
<feature type="signal peptide" evidence="4">
    <location>
        <begin position="1"/>
        <end position="22"/>
    </location>
</feature>
<comment type="similarity">
    <text evidence="2">Belongs to the protease inhibitor I6 (cereal trypsin/alpha-amylase inhibitor) family.</text>
</comment>
<gene>
    <name evidence="6" type="ORF">QYE76_019418</name>
</gene>
<evidence type="ECO:0000256" key="2">
    <source>
        <dbReference type="ARBA" id="ARBA00007107"/>
    </source>
</evidence>
<keyword evidence="3" id="KW-0964">Secreted</keyword>
<evidence type="ECO:0000256" key="4">
    <source>
        <dbReference type="SAM" id="SignalP"/>
    </source>
</evidence>
<dbReference type="GO" id="GO:0004867">
    <property type="term" value="F:serine-type endopeptidase inhibitor activity"/>
    <property type="evidence" value="ECO:0007669"/>
    <property type="project" value="InterPro"/>
</dbReference>
<accession>A0AAD8R4G8</accession>
<dbReference type="SUPFAM" id="SSF47699">
    <property type="entry name" value="Bifunctional inhibitor/lipid-transfer protein/seed storage 2S albumin"/>
    <property type="match status" value="1"/>
</dbReference>
<feature type="chain" id="PRO_5041975853" description="Bifunctional inhibitor/plant lipid transfer protein/seed storage helical domain-containing protein" evidence="4">
    <location>
        <begin position="23"/>
        <end position="148"/>
    </location>
</feature>
<comment type="subcellular location">
    <subcellularLocation>
        <location evidence="1">Secreted</location>
    </subcellularLocation>
</comment>
<dbReference type="PANTHER" id="PTHR34481:SF4">
    <property type="entry name" value="17KDA ALPHA-AMYLASE_TRYPSIN INHIBITOR 2"/>
    <property type="match status" value="1"/>
</dbReference>
<evidence type="ECO:0000256" key="3">
    <source>
        <dbReference type="ARBA" id="ARBA00022525"/>
    </source>
</evidence>
<proteinExistence type="inferred from homology"/>
<dbReference type="SMART" id="SM00499">
    <property type="entry name" value="AAI"/>
    <property type="match status" value="1"/>
</dbReference>
<protein>
    <recommendedName>
        <fullName evidence="5">Bifunctional inhibitor/plant lipid transfer protein/seed storage helical domain-containing protein</fullName>
    </recommendedName>
</protein>
<dbReference type="AlphaFoldDB" id="A0AAD8R4G8"/>
<evidence type="ECO:0000313" key="7">
    <source>
        <dbReference type="Proteomes" id="UP001231189"/>
    </source>
</evidence>
<name>A0AAD8R4G8_LOLMU</name>
<organism evidence="6 7">
    <name type="scientific">Lolium multiflorum</name>
    <name type="common">Italian ryegrass</name>
    <name type="synonym">Lolium perenne subsp. multiflorum</name>
    <dbReference type="NCBI Taxonomy" id="4521"/>
    <lineage>
        <taxon>Eukaryota</taxon>
        <taxon>Viridiplantae</taxon>
        <taxon>Streptophyta</taxon>
        <taxon>Embryophyta</taxon>
        <taxon>Tracheophyta</taxon>
        <taxon>Spermatophyta</taxon>
        <taxon>Magnoliopsida</taxon>
        <taxon>Liliopsida</taxon>
        <taxon>Poales</taxon>
        <taxon>Poaceae</taxon>
        <taxon>BOP clade</taxon>
        <taxon>Pooideae</taxon>
        <taxon>Poodae</taxon>
        <taxon>Poeae</taxon>
        <taxon>Poeae Chloroplast Group 2 (Poeae type)</taxon>
        <taxon>Loliodinae</taxon>
        <taxon>Loliinae</taxon>
        <taxon>Lolium</taxon>
    </lineage>
</organism>
<dbReference type="InterPro" id="IPR016140">
    <property type="entry name" value="Bifunc_inhib/LTP/seed_store"/>
</dbReference>
<feature type="domain" description="Bifunctional inhibitor/plant lipid transfer protein/seed storage helical" evidence="5">
    <location>
        <begin position="32"/>
        <end position="140"/>
    </location>
</feature>
<evidence type="ECO:0000313" key="6">
    <source>
        <dbReference type="EMBL" id="KAK1613901.1"/>
    </source>
</evidence>
<dbReference type="InterPro" id="IPR006105">
    <property type="entry name" value="Allergen/tryp_amyl_inhib_CS"/>
</dbReference>
<evidence type="ECO:0000259" key="5">
    <source>
        <dbReference type="SMART" id="SM00499"/>
    </source>
</evidence>
<dbReference type="Pfam" id="PF00234">
    <property type="entry name" value="Tryp_alpha_amyl"/>
    <property type="match status" value="1"/>
</dbReference>
<dbReference type="GO" id="GO:0005576">
    <property type="term" value="C:extracellular region"/>
    <property type="evidence" value="ECO:0007669"/>
    <property type="project" value="UniProtKB-SubCell"/>
</dbReference>
<dbReference type="EMBL" id="JAUUTY010000006">
    <property type="protein sequence ID" value="KAK1613901.1"/>
    <property type="molecule type" value="Genomic_DNA"/>
</dbReference>
<keyword evidence="7" id="KW-1185">Reference proteome</keyword>